<keyword evidence="1" id="KW-0732">Signal</keyword>
<dbReference type="PROSITE" id="PS51257">
    <property type="entry name" value="PROKAR_LIPOPROTEIN"/>
    <property type="match status" value="1"/>
</dbReference>
<comment type="caution">
    <text evidence="2">The sequence shown here is derived from an EMBL/GenBank/DDBJ whole genome shotgun (WGS) entry which is preliminary data.</text>
</comment>
<evidence type="ECO:0000313" key="2">
    <source>
        <dbReference type="EMBL" id="TCN88977.1"/>
    </source>
</evidence>
<evidence type="ECO:0000256" key="1">
    <source>
        <dbReference type="SAM" id="SignalP"/>
    </source>
</evidence>
<sequence>MNKSWMIIVAIISVFMTAACSTVYSIANGEAAPYSGTAQNIQAIKASSGEHSRCGLPNCNGNWELYGYLAMADFLPSMIIDTLLLPVTLTADSVGGKTSVKRQCSALINLL</sequence>
<organism evidence="2 3">
    <name type="scientific">Shewanella fodinae</name>
    <dbReference type="NCBI Taxonomy" id="552357"/>
    <lineage>
        <taxon>Bacteria</taxon>
        <taxon>Pseudomonadati</taxon>
        <taxon>Pseudomonadota</taxon>
        <taxon>Gammaproteobacteria</taxon>
        <taxon>Alteromonadales</taxon>
        <taxon>Shewanellaceae</taxon>
        <taxon>Shewanella</taxon>
    </lineage>
</organism>
<keyword evidence="3" id="KW-1185">Reference proteome</keyword>
<accession>A0A4R2FHY7</accession>
<dbReference type="RefSeq" id="WP_165900073.1">
    <property type="nucleotide sequence ID" value="NZ_SLWF01000003.1"/>
</dbReference>
<evidence type="ECO:0000313" key="3">
    <source>
        <dbReference type="Proteomes" id="UP000294832"/>
    </source>
</evidence>
<dbReference type="Proteomes" id="UP000294832">
    <property type="component" value="Unassembled WGS sequence"/>
</dbReference>
<dbReference type="EMBL" id="SLWF01000003">
    <property type="protein sequence ID" value="TCN88977.1"/>
    <property type="molecule type" value="Genomic_DNA"/>
</dbReference>
<gene>
    <name evidence="2" type="ORF">EDC91_103158</name>
</gene>
<feature type="chain" id="PRO_5020213186" evidence="1">
    <location>
        <begin position="19"/>
        <end position="111"/>
    </location>
</feature>
<protein>
    <submittedName>
        <fullName evidence="2">Uncharacterized protein DUF1375</fullName>
    </submittedName>
</protein>
<name>A0A4R2FHY7_9GAMM</name>
<reference evidence="2 3" key="1">
    <citation type="submission" date="2019-03" db="EMBL/GenBank/DDBJ databases">
        <title>Freshwater and sediment microbial communities from various areas in North America, analyzing microbe dynamics in response to fracking.</title>
        <authorList>
            <person name="Lamendella R."/>
        </authorList>
    </citation>
    <scope>NUCLEOTIDE SEQUENCE [LARGE SCALE GENOMIC DNA]</scope>
    <source>
        <strain evidence="2 3">74A</strain>
    </source>
</reference>
<dbReference type="AlphaFoldDB" id="A0A4R2FHY7"/>
<proteinExistence type="predicted"/>
<dbReference type="InterPro" id="IPR010780">
    <property type="entry name" value="DUF1375"/>
</dbReference>
<feature type="signal peptide" evidence="1">
    <location>
        <begin position="1"/>
        <end position="18"/>
    </location>
</feature>
<dbReference type="Pfam" id="PF07119">
    <property type="entry name" value="DUF1375"/>
    <property type="match status" value="1"/>
</dbReference>